<keyword evidence="3" id="KW-1185">Reference proteome</keyword>
<feature type="compositionally biased region" description="Gly residues" evidence="1">
    <location>
        <begin position="53"/>
        <end position="62"/>
    </location>
</feature>
<evidence type="ECO:0000256" key="1">
    <source>
        <dbReference type="SAM" id="MobiDB-lite"/>
    </source>
</evidence>
<feature type="region of interest" description="Disordered" evidence="1">
    <location>
        <begin position="1"/>
        <end position="114"/>
    </location>
</feature>
<dbReference type="EMBL" id="JASDAP010000017">
    <property type="protein sequence ID" value="KAK1888554.1"/>
    <property type="molecule type" value="Genomic_DNA"/>
</dbReference>
<protein>
    <submittedName>
        <fullName evidence="2">UPF0329 protein</fullName>
    </submittedName>
</protein>
<feature type="region of interest" description="Disordered" evidence="1">
    <location>
        <begin position="160"/>
        <end position="183"/>
    </location>
</feature>
<proteinExistence type="predicted"/>
<accession>A0AAD9BVA5</accession>
<reference evidence="2" key="1">
    <citation type="submission" date="2023-04" db="EMBL/GenBank/DDBJ databases">
        <title>Chromosome-level genome of Chaenocephalus aceratus.</title>
        <authorList>
            <person name="Park H."/>
        </authorList>
    </citation>
    <scope>NUCLEOTIDE SEQUENCE</scope>
    <source>
        <strain evidence="2">DE</strain>
        <tissue evidence="2">Muscle</tissue>
    </source>
</reference>
<dbReference type="Proteomes" id="UP001228049">
    <property type="component" value="Unassembled WGS sequence"/>
</dbReference>
<evidence type="ECO:0000313" key="2">
    <source>
        <dbReference type="EMBL" id="KAK1888554.1"/>
    </source>
</evidence>
<evidence type="ECO:0000313" key="3">
    <source>
        <dbReference type="Proteomes" id="UP001228049"/>
    </source>
</evidence>
<comment type="caution">
    <text evidence="2">The sequence shown here is derived from an EMBL/GenBank/DDBJ whole genome shotgun (WGS) entry which is preliminary data.</text>
</comment>
<name>A0AAD9BVA5_DISEL</name>
<organism evidence="2 3">
    <name type="scientific">Dissostichus eleginoides</name>
    <name type="common">Patagonian toothfish</name>
    <name type="synonym">Dissostichus amissus</name>
    <dbReference type="NCBI Taxonomy" id="100907"/>
    <lineage>
        <taxon>Eukaryota</taxon>
        <taxon>Metazoa</taxon>
        <taxon>Chordata</taxon>
        <taxon>Craniata</taxon>
        <taxon>Vertebrata</taxon>
        <taxon>Euteleostomi</taxon>
        <taxon>Actinopterygii</taxon>
        <taxon>Neopterygii</taxon>
        <taxon>Teleostei</taxon>
        <taxon>Neoteleostei</taxon>
        <taxon>Acanthomorphata</taxon>
        <taxon>Eupercaria</taxon>
        <taxon>Perciformes</taxon>
        <taxon>Notothenioidei</taxon>
        <taxon>Nototheniidae</taxon>
        <taxon>Dissostichus</taxon>
    </lineage>
</organism>
<gene>
    <name evidence="2" type="ORF">KUDE01_013234</name>
</gene>
<dbReference type="AlphaFoldDB" id="A0AAD9BVA5"/>
<feature type="compositionally biased region" description="Low complexity" evidence="1">
    <location>
        <begin position="24"/>
        <end position="34"/>
    </location>
</feature>
<feature type="compositionally biased region" description="Polar residues" evidence="1">
    <location>
        <begin position="12"/>
        <end position="23"/>
    </location>
</feature>
<sequence length="183" mass="19374">MTASALNGLGVMNSSNQFHTQPGSSSTASRTRTSPVGRPVLPLPDRSTFCPPLGGGAPGGGLYSPTSPKSPRTLGGTFRVRRLSSSGGEERGEGEGQEERGGGDTGGGEKREDRRRQAQLLQIHRELQNVEVGEKWAFSRLTFPGFVPKCLTLSSSAAPGLLDDHLAKPPPIPTKEIQTLNSR</sequence>
<feature type="compositionally biased region" description="Basic and acidic residues" evidence="1">
    <location>
        <begin position="88"/>
        <end position="114"/>
    </location>
</feature>